<evidence type="ECO:0000313" key="1">
    <source>
        <dbReference type="EMBL" id="MBB5366082.1"/>
    </source>
</evidence>
<sequence>MNPVTLFDAALDHLATLRQDAHHAHLVQQARGHHSRLAWRRLFRVPSVPAPVAPCTTC</sequence>
<organism evidence="1 2">
    <name type="scientific">Deinococcus humi</name>
    <dbReference type="NCBI Taxonomy" id="662880"/>
    <lineage>
        <taxon>Bacteria</taxon>
        <taxon>Thermotogati</taxon>
        <taxon>Deinococcota</taxon>
        <taxon>Deinococci</taxon>
        <taxon>Deinococcales</taxon>
        <taxon>Deinococcaceae</taxon>
        <taxon>Deinococcus</taxon>
    </lineage>
</organism>
<gene>
    <name evidence="1" type="ORF">HNQ08_005208</name>
</gene>
<comment type="caution">
    <text evidence="1">The sequence shown here is derived from an EMBL/GenBank/DDBJ whole genome shotgun (WGS) entry which is preliminary data.</text>
</comment>
<reference evidence="1 2" key="1">
    <citation type="submission" date="2020-08" db="EMBL/GenBank/DDBJ databases">
        <title>Genomic Encyclopedia of Type Strains, Phase IV (KMG-IV): sequencing the most valuable type-strain genomes for metagenomic binning, comparative biology and taxonomic classification.</title>
        <authorList>
            <person name="Goeker M."/>
        </authorList>
    </citation>
    <scope>NUCLEOTIDE SEQUENCE [LARGE SCALE GENOMIC DNA]</scope>
    <source>
        <strain evidence="1 2">DSM 27939</strain>
    </source>
</reference>
<dbReference type="EMBL" id="JACHFL010000027">
    <property type="protein sequence ID" value="MBB5366082.1"/>
    <property type="molecule type" value="Genomic_DNA"/>
</dbReference>
<name>A0A7W8JZG4_9DEIO</name>
<dbReference type="RefSeq" id="WP_184137965.1">
    <property type="nucleotide sequence ID" value="NZ_JACHFL010000027.1"/>
</dbReference>
<accession>A0A7W8JZG4</accession>
<proteinExistence type="predicted"/>
<dbReference type="Proteomes" id="UP000552709">
    <property type="component" value="Unassembled WGS sequence"/>
</dbReference>
<dbReference type="AlphaFoldDB" id="A0A7W8JZG4"/>
<protein>
    <submittedName>
        <fullName evidence="1">Uncharacterized protein</fullName>
    </submittedName>
</protein>
<evidence type="ECO:0000313" key="2">
    <source>
        <dbReference type="Proteomes" id="UP000552709"/>
    </source>
</evidence>
<keyword evidence="2" id="KW-1185">Reference proteome</keyword>